<evidence type="ECO:0000313" key="15">
    <source>
        <dbReference type="Proteomes" id="UP001652432"/>
    </source>
</evidence>
<reference evidence="14 15" key="1">
    <citation type="journal article" date="2021" name="ISME Commun">
        <title>Automated analysis of genomic sequences facilitates high-throughput and comprehensive description of bacteria.</title>
        <authorList>
            <person name="Hitch T.C.A."/>
        </authorList>
    </citation>
    <scope>NUCLEOTIDE SEQUENCE [LARGE SCALE GENOMIC DNA]</scope>
    <source>
        <strain evidence="14 15">Sanger_18</strain>
    </source>
</reference>
<keyword evidence="15" id="KW-1185">Reference proteome</keyword>
<evidence type="ECO:0000256" key="2">
    <source>
        <dbReference type="ARBA" id="ARBA00004651"/>
    </source>
</evidence>
<feature type="transmembrane region" description="Helical" evidence="13">
    <location>
        <begin position="316"/>
        <end position="338"/>
    </location>
</feature>
<evidence type="ECO:0000256" key="9">
    <source>
        <dbReference type="ARBA" id="ARBA00022989"/>
    </source>
</evidence>
<dbReference type="InterPro" id="IPR002528">
    <property type="entry name" value="MATE_fam"/>
</dbReference>
<sequence>MKDLTKGKPIRLILLFAVPLFVGQLFQLFYSLADTRIVGQTLGDEALAAVGATTTLSDMLLSFLNGLTNGFAIVIATCFGAKDERQMKKAMGGTILLGSCCAVVLSGLCLLNMSGLLKLLNISPELFAAARGYIGIVIAGLLAATLYNICAAMLRAIGDSFTPLLFLILAAFLNIAMDYGFILCLHTGVEGAAYATVIAQAVSAFLCFLYMRRKYPQLTLKKEDFKPDMILYKKLFGAGLSMGFMTSLVGIGTMALQTSINTFGTDIIVAHTAARKISSIYMLPFSVMGTTLATYCGQNLGAGKYSRIRQGIRDTVLVTFVWCTGVIISAYTVAPWLIRTVTATQKKDIIDTASLYLRVNTPFYYVPTVICLFRNSMQGFGDNRTPVISSSLEMIGKVLIALLLAPAIGYYGIIVAEPIVWFIMVIPLVVNMVRSPVLKMKDRESTSA</sequence>
<feature type="transmembrane region" description="Helical" evidence="13">
    <location>
        <begin position="419"/>
        <end position="437"/>
    </location>
</feature>
<evidence type="ECO:0000256" key="7">
    <source>
        <dbReference type="ARBA" id="ARBA00022475"/>
    </source>
</evidence>
<keyword evidence="8 13" id="KW-0812">Transmembrane</keyword>
<evidence type="ECO:0000256" key="3">
    <source>
        <dbReference type="ARBA" id="ARBA00010199"/>
    </source>
</evidence>
<dbReference type="EMBL" id="JAOQKJ010000004">
    <property type="protein sequence ID" value="MCU6744131.1"/>
    <property type="molecule type" value="Genomic_DNA"/>
</dbReference>
<keyword evidence="9 13" id="KW-1133">Transmembrane helix</keyword>
<dbReference type="CDD" id="cd13138">
    <property type="entry name" value="MATE_yoeA_like"/>
    <property type="match status" value="1"/>
</dbReference>
<feature type="transmembrane region" description="Helical" evidence="13">
    <location>
        <begin position="133"/>
        <end position="157"/>
    </location>
</feature>
<keyword evidence="6" id="KW-0050">Antiport</keyword>
<feature type="transmembrane region" description="Helical" evidence="13">
    <location>
        <begin position="60"/>
        <end position="81"/>
    </location>
</feature>
<feature type="transmembrane region" description="Helical" evidence="13">
    <location>
        <begin position="235"/>
        <end position="257"/>
    </location>
</feature>
<gene>
    <name evidence="14" type="ORF">OCV77_06420</name>
</gene>
<evidence type="ECO:0000256" key="5">
    <source>
        <dbReference type="ARBA" id="ARBA00022448"/>
    </source>
</evidence>
<name>A0ABT2T2L6_9FIRM</name>
<evidence type="ECO:0000256" key="11">
    <source>
        <dbReference type="ARBA" id="ARBA00023136"/>
    </source>
</evidence>
<evidence type="ECO:0000313" key="14">
    <source>
        <dbReference type="EMBL" id="MCU6744131.1"/>
    </source>
</evidence>
<organism evidence="14 15">
    <name type="scientific">Suilimivivens aceti</name>
    <dbReference type="NCBI Taxonomy" id="2981774"/>
    <lineage>
        <taxon>Bacteria</taxon>
        <taxon>Bacillati</taxon>
        <taxon>Bacillota</taxon>
        <taxon>Clostridia</taxon>
        <taxon>Lachnospirales</taxon>
        <taxon>Lachnospiraceae</taxon>
        <taxon>Suilimivivens</taxon>
    </lineage>
</organism>
<dbReference type="InterPro" id="IPR048279">
    <property type="entry name" value="MdtK-like"/>
</dbReference>
<keyword evidence="10" id="KW-0406">Ion transport</keyword>
<protein>
    <recommendedName>
        <fullName evidence="4">Probable multidrug resistance protein NorM</fullName>
    </recommendedName>
    <alternativeName>
        <fullName evidence="12">Multidrug-efflux transporter</fullName>
    </alternativeName>
</protein>
<dbReference type="PANTHER" id="PTHR43298:SF2">
    <property type="entry name" value="FMN_FAD EXPORTER YEEO-RELATED"/>
    <property type="match status" value="1"/>
</dbReference>
<evidence type="ECO:0000256" key="12">
    <source>
        <dbReference type="ARBA" id="ARBA00031636"/>
    </source>
</evidence>
<feature type="transmembrane region" description="Helical" evidence="13">
    <location>
        <begin position="191"/>
        <end position="211"/>
    </location>
</feature>
<feature type="transmembrane region" description="Helical" evidence="13">
    <location>
        <begin position="164"/>
        <end position="185"/>
    </location>
</feature>
<comment type="subcellular location">
    <subcellularLocation>
        <location evidence="2">Cell membrane</location>
        <topology evidence="2">Multi-pass membrane protein</topology>
    </subcellularLocation>
</comment>
<accession>A0ABT2T2L6</accession>
<evidence type="ECO:0000256" key="1">
    <source>
        <dbReference type="ARBA" id="ARBA00003408"/>
    </source>
</evidence>
<evidence type="ECO:0000256" key="4">
    <source>
        <dbReference type="ARBA" id="ARBA00020268"/>
    </source>
</evidence>
<feature type="transmembrane region" description="Helical" evidence="13">
    <location>
        <begin position="12"/>
        <end position="33"/>
    </location>
</feature>
<feature type="transmembrane region" description="Helical" evidence="13">
    <location>
        <begin position="93"/>
        <end position="113"/>
    </location>
</feature>
<evidence type="ECO:0000256" key="10">
    <source>
        <dbReference type="ARBA" id="ARBA00023065"/>
    </source>
</evidence>
<keyword evidence="7" id="KW-1003">Cell membrane</keyword>
<keyword evidence="11 13" id="KW-0472">Membrane</keyword>
<proteinExistence type="inferred from homology"/>
<evidence type="ECO:0000256" key="6">
    <source>
        <dbReference type="ARBA" id="ARBA00022449"/>
    </source>
</evidence>
<dbReference type="RefSeq" id="WP_262574104.1">
    <property type="nucleotide sequence ID" value="NZ_JAOQKJ010000004.1"/>
</dbReference>
<keyword evidence="5" id="KW-0813">Transport</keyword>
<comment type="caution">
    <text evidence="14">The sequence shown here is derived from an EMBL/GenBank/DDBJ whole genome shotgun (WGS) entry which is preliminary data.</text>
</comment>
<dbReference type="Pfam" id="PF01554">
    <property type="entry name" value="MatE"/>
    <property type="match status" value="2"/>
</dbReference>
<evidence type="ECO:0000256" key="13">
    <source>
        <dbReference type="SAM" id="Phobius"/>
    </source>
</evidence>
<dbReference type="InterPro" id="IPR050222">
    <property type="entry name" value="MATE_MdtK"/>
</dbReference>
<dbReference type="Proteomes" id="UP001652432">
    <property type="component" value="Unassembled WGS sequence"/>
</dbReference>
<feature type="transmembrane region" description="Helical" evidence="13">
    <location>
        <begin position="277"/>
        <end position="295"/>
    </location>
</feature>
<comment type="similarity">
    <text evidence="3">Belongs to the multi antimicrobial extrusion (MATE) (TC 2.A.66.1) family.</text>
</comment>
<evidence type="ECO:0000256" key="8">
    <source>
        <dbReference type="ARBA" id="ARBA00022692"/>
    </source>
</evidence>
<dbReference type="PIRSF" id="PIRSF006603">
    <property type="entry name" value="DinF"/>
    <property type="match status" value="1"/>
</dbReference>
<dbReference type="PANTHER" id="PTHR43298">
    <property type="entry name" value="MULTIDRUG RESISTANCE PROTEIN NORM-RELATED"/>
    <property type="match status" value="1"/>
</dbReference>
<comment type="function">
    <text evidence="1">Multidrug efflux pump.</text>
</comment>